<comment type="caution">
    <text evidence="3">The sequence shown here is derived from an EMBL/GenBank/DDBJ whole genome shotgun (WGS) entry which is preliminary data.</text>
</comment>
<dbReference type="NCBIfam" id="NF040974">
    <property type="entry name" value="RepABC_RepC"/>
    <property type="match status" value="1"/>
</dbReference>
<organism evidence="3 4">
    <name type="scientific">Agrobacterium tumefaciens</name>
    <dbReference type="NCBI Taxonomy" id="358"/>
    <lineage>
        <taxon>Bacteria</taxon>
        <taxon>Pseudomonadati</taxon>
        <taxon>Pseudomonadota</taxon>
        <taxon>Alphaproteobacteria</taxon>
        <taxon>Hyphomicrobiales</taxon>
        <taxon>Rhizobiaceae</taxon>
        <taxon>Rhizobium/Agrobacterium group</taxon>
        <taxon>Agrobacterium</taxon>
        <taxon>Agrobacterium tumefaciens complex</taxon>
    </lineage>
</organism>
<gene>
    <name evidence="3" type="ORF">RU07_22980</name>
</gene>
<dbReference type="InterPro" id="IPR021760">
    <property type="entry name" value="RepC_C"/>
</dbReference>
<dbReference type="InterPro" id="IPR047611">
    <property type="entry name" value="RepABC_RepC"/>
</dbReference>
<protein>
    <submittedName>
        <fullName evidence="3">Replication protein C</fullName>
    </submittedName>
</protein>
<name>A0A0D0KFM5_AGRTU</name>
<feature type="domain" description="Plasmid replication protein C N-terminal" evidence="1">
    <location>
        <begin position="12"/>
        <end position="182"/>
    </location>
</feature>
<dbReference type="Proteomes" id="UP000035017">
    <property type="component" value="Unassembled WGS sequence"/>
</dbReference>
<evidence type="ECO:0000313" key="3">
    <source>
        <dbReference type="EMBL" id="KIP98100.1"/>
    </source>
</evidence>
<proteinExistence type="predicted"/>
<reference evidence="3 4" key="1">
    <citation type="submission" date="2014-12" db="EMBL/GenBank/DDBJ databases">
        <title>16Stimator: statistical estimation of ribosomal gene copy numbers from draft genome assemblies.</title>
        <authorList>
            <person name="Perisin M.A."/>
            <person name="Vetter M."/>
            <person name="Gilbert J.A."/>
            <person name="Bergelson J."/>
        </authorList>
    </citation>
    <scope>NUCLEOTIDE SEQUENCE [LARGE SCALE GENOMIC DNA]</scope>
    <source>
        <strain evidence="3 4">MEJ076</strain>
    </source>
</reference>
<evidence type="ECO:0000259" key="1">
    <source>
        <dbReference type="Pfam" id="PF03428"/>
    </source>
</evidence>
<feature type="domain" description="Plasmid replication protein C C-terminal" evidence="2">
    <location>
        <begin position="317"/>
        <end position="417"/>
    </location>
</feature>
<accession>A0A0D0KFM5</accession>
<dbReference type="AlphaFoldDB" id="A0A0D0KFM5"/>
<dbReference type="InterPro" id="IPR005090">
    <property type="entry name" value="RepC_N"/>
</dbReference>
<dbReference type="OrthoDB" id="7488837at2"/>
<dbReference type="EMBL" id="JXQV01000045">
    <property type="protein sequence ID" value="KIP98100.1"/>
    <property type="molecule type" value="Genomic_DNA"/>
</dbReference>
<dbReference type="Pfam" id="PF03428">
    <property type="entry name" value="RP-C"/>
    <property type="match status" value="1"/>
</dbReference>
<evidence type="ECO:0000313" key="4">
    <source>
        <dbReference type="Proteomes" id="UP000035017"/>
    </source>
</evidence>
<dbReference type="Pfam" id="PF11800">
    <property type="entry name" value="RP-C_C"/>
    <property type="match status" value="1"/>
</dbReference>
<sequence>MGTLCSKRPSGRRITPERVIHIGVAKAAKLGTVQRFELEILAQALPCTGLINSTEAHLLLVLINTAPKGAFEQNGQPVVFKSNKQLAFEINRSESRVSYLLSRLFDAGLLTMQDSGNYKRYSGRPVDGRATDACGIDLRILVARFKELSAAVQMARREQAETNSAVRRYRGSVRMIRSLIDETASISTSALASIESRLERILFFVGKPSSARSAALKRASALIEWIAKRLAGVRTEETEASSVDNSICLYRENNKHIHNTNPYQPVSSNDERRSAYAEPHMSVRAGYASKGALEESLKRSLRQSKQQQNPQTGVVALNDLLRATPAIQATWGLTVKTWSDLIRAIPQMAVLAGISPDARDGAVREMGEQMAAVAIAVTIQKLETQEVTSAGGYLRAMTERAAEGQLHLSRSVYALVSRNASGVPN</sequence>
<evidence type="ECO:0000259" key="2">
    <source>
        <dbReference type="Pfam" id="PF11800"/>
    </source>
</evidence>